<feature type="chain" id="PRO_5021809400" description="cellulase" evidence="9">
    <location>
        <begin position="22"/>
        <end position="449"/>
    </location>
</feature>
<feature type="compositionally biased region" description="Low complexity" evidence="7">
    <location>
        <begin position="402"/>
        <end position="420"/>
    </location>
</feature>
<name>A0A559M429_9HELO</name>
<dbReference type="GO" id="GO:0008810">
    <property type="term" value="F:cellulase activity"/>
    <property type="evidence" value="ECO:0007669"/>
    <property type="project" value="UniProtKB-EC"/>
</dbReference>
<comment type="catalytic activity">
    <reaction evidence="1">
        <text>Endohydrolysis of (1-&gt;4)-beta-D-glucosidic linkages in cellulose, lichenin and cereal beta-D-glucans.</text>
        <dbReference type="EC" id="3.2.1.4"/>
    </reaction>
</comment>
<keyword evidence="8" id="KW-0472">Membrane</keyword>
<feature type="compositionally biased region" description="Polar residues" evidence="7">
    <location>
        <begin position="387"/>
        <end position="401"/>
    </location>
</feature>
<keyword evidence="8" id="KW-1133">Transmembrane helix</keyword>
<evidence type="ECO:0000259" key="10">
    <source>
        <dbReference type="Pfam" id="PF00150"/>
    </source>
</evidence>
<evidence type="ECO:0000256" key="1">
    <source>
        <dbReference type="ARBA" id="ARBA00000966"/>
    </source>
</evidence>
<feature type="compositionally biased region" description="Low complexity" evidence="7">
    <location>
        <begin position="343"/>
        <end position="354"/>
    </location>
</feature>
<evidence type="ECO:0000256" key="9">
    <source>
        <dbReference type="SAM" id="SignalP"/>
    </source>
</evidence>
<dbReference type="PROSITE" id="PS00659">
    <property type="entry name" value="GLYCOSYL_HYDROL_F5"/>
    <property type="match status" value="1"/>
</dbReference>
<evidence type="ECO:0000256" key="4">
    <source>
        <dbReference type="ARBA" id="ARBA00022801"/>
    </source>
</evidence>
<evidence type="ECO:0000313" key="12">
    <source>
        <dbReference type="Proteomes" id="UP000315522"/>
    </source>
</evidence>
<evidence type="ECO:0000256" key="6">
    <source>
        <dbReference type="RuleBase" id="RU361153"/>
    </source>
</evidence>
<dbReference type="Gene3D" id="3.20.20.80">
    <property type="entry name" value="Glycosidases"/>
    <property type="match status" value="1"/>
</dbReference>
<dbReference type="EMBL" id="QGML01002207">
    <property type="protein sequence ID" value="TVY87713.1"/>
    <property type="molecule type" value="Genomic_DNA"/>
</dbReference>
<dbReference type="Proteomes" id="UP000315522">
    <property type="component" value="Unassembled WGS sequence"/>
</dbReference>
<evidence type="ECO:0000256" key="3">
    <source>
        <dbReference type="ARBA" id="ARBA00012601"/>
    </source>
</evidence>
<reference evidence="11 12" key="1">
    <citation type="submission" date="2018-05" db="EMBL/GenBank/DDBJ databases">
        <title>Genome sequencing and assembly of the regulated plant pathogen Lachnellula willkommii and related sister species for the development of diagnostic species identification markers.</title>
        <authorList>
            <person name="Giroux E."/>
            <person name="Bilodeau G."/>
        </authorList>
    </citation>
    <scope>NUCLEOTIDE SEQUENCE [LARGE SCALE GENOMIC DNA]</scope>
    <source>
        <strain evidence="11 12">CBS 172.35</strain>
    </source>
</reference>
<feature type="transmembrane region" description="Helical" evidence="8">
    <location>
        <begin position="431"/>
        <end position="448"/>
    </location>
</feature>
<accession>A0A559M429</accession>
<dbReference type="PANTHER" id="PTHR34142:SF5">
    <property type="entry name" value="CBM1 DOMAIN-CONTAINING PROTEIN"/>
    <property type="match status" value="1"/>
</dbReference>
<feature type="region of interest" description="Disordered" evidence="7">
    <location>
        <begin position="343"/>
        <end position="421"/>
    </location>
</feature>
<organism evidence="11 12">
    <name type="scientific">Lachnellula willkommii</name>
    <dbReference type="NCBI Taxonomy" id="215461"/>
    <lineage>
        <taxon>Eukaryota</taxon>
        <taxon>Fungi</taxon>
        <taxon>Dikarya</taxon>
        <taxon>Ascomycota</taxon>
        <taxon>Pezizomycotina</taxon>
        <taxon>Leotiomycetes</taxon>
        <taxon>Helotiales</taxon>
        <taxon>Lachnaceae</taxon>
        <taxon>Lachnellula</taxon>
    </lineage>
</organism>
<keyword evidence="4 6" id="KW-0378">Hydrolase</keyword>
<proteinExistence type="inferred from homology"/>
<dbReference type="InterPro" id="IPR018087">
    <property type="entry name" value="Glyco_hydro_5_CS"/>
</dbReference>
<keyword evidence="9" id="KW-0732">Signal</keyword>
<keyword evidence="5 6" id="KW-0326">Glycosidase</keyword>
<feature type="compositionally biased region" description="Polar residues" evidence="7">
    <location>
        <begin position="355"/>
        <end position="380"/>
    </location>
</feature>
<evidence type="ECO:0000313" key="11">
    <source>
        <dbReference type="EMBL" id="TVY87713.1"/>
    </source>
</evidence>
<evidence type="ECO:0000256" key="8">
    <source>
        <dbReference type="SAM" id="Phobius"/>
    </source>
</evidence>
<comment type="caution">
    <text evidence="11">The sequence shown here is derived from an EMBL/GenBank/DDBJ whole genome shotgun (WGS) entry which is preliminary data.</text>
</comment>
<evidence type="ECO:0000256" key="7">
    <source>
        <dbReference type="SAM" id="MobiDB-lite"/>
    </source>
</evidence>
<dbReference type="InterPro" id="IPR001547">
    <property type="entry name" value="Glyco_hydro_5"/>
</dbReference>
<dbReference type="AlphaFoldDB" id="A0A559M429"/>
<protein>
    <recommendedName>
        <fullName evidence="3">cellulase</fullName>
        <ecNumber evidence="3">3.2.1.4</ecNumber>
    </recommendedName>
</protein>
<dbReference type="SUPFAM" id="SSF51445">
    <property type="entry name" value="(Trans)glycosidases"/>
    <property type="match status" value="1"/>
</dbReference>
<keyword evidence="8" id="KW-0812">Transmembrane</keyword>
<dbReference type="Pfam" id="PF00150">
    <property type="entry name" value="Cellulase"/>
    <property type="match status" value="1"/>
</dbReference>
<feature type="signal peptide" evidence="9">
    <location>
        <begin position="1"/>
        <end position="21"/>
    </location>
</feature>
<evidence type="ECO:0000256" key="5">
    <source>
        <dbReference type="ARBA" id="ARBA00023295"/>
    </source>
</evidence>
<sequence length="449" mass="46574">MLLKSLVFSLVFIGGVAMTAAKVQFMGMNIAGFEFGCQIDGSCPTSSVTPPLSTLGGGDGAGQMQHFVNDDQMNIFRLPVSWQFLVNNKLGDTLDSTNFGKYDQLMQSCLSTGAYCAIDLHNFARFNGNIIGQSSDGPSDAQFADLWTQLATKYKSDTKVVFGLMNEPHDVDITAWANTVQLAVTGIRNAGASTQMILLPGNNFTSAATFVSNGSGAALIKVANPDASTDGLVLDIHKYLDVDNSGTHSDCTTDNISDAFSPCFTDFCAQNAFLNQNSDVFLGYIAWGAGSFATSYTLSLTPSKQNGRFVDNALASQCVISPWLDAGTAIVISAIASSTATDTAISSPSSQGSSITAPASADTSVSRGTSSNIMTTSPSGNGDGKSETQSALIASPTSGLATSVSRTSTTTTGIPSSAPSQLANGAKMEEVSWGIMAVTGAIIVAALLR</sequence>
<evidence type="ECO:0000256" key="2">
    <source>
        <dbReference type="ARBA" id="ARBA00005641"/>
    </source>
</evidence>
<keyword evidence="12" id="KW-1185">Reference proteome</keyword>
<feature type="domain" description="Glycoside hydrolase family 5" evidence="10">
    <location>
        <begin position="60"/>
        <end position="267"/>
    </location>
</feature>
<gene>
    <name evidence="11" type="primary">egl2_1</name>
    <name evidence="11" type="ORF">LAWI1_G005414</name>
</gene>
<dbReference type="PANTHER" id="PTHR34142">
    <property type="entry name" value="ENDO-BETA-1,4-GLUCANASE A"/>
    <property type="match status" value="1"/>
</dbReference>
<dbReference type="GO" id="GO:0009251">
    <property type="term" value="P:glucan catabolic process"/>
    <property type="evidence" value="ECO:0007669"/>
    <property type="project" value="TreeGrafter"/>
</dbReference>
<comment type="similarity">
    <text evidence="2 6">Belongs to the glycosyl hydrolase 5 (cellulase A) family.</text>
</comment>
<dbReference type="EC" id="3.2.1.4" evidence="3"/>
<dbReference type="InterPro" id="IPR017853">
    <property type="entry name" value="GH"/>
</dbReference>